<dbReference type="InterPro" id="IPR037165">
    <property type="entry name" value="AldOxase/xan_DH_Mopterin-bd_sf"/>
</dbReference>
<dbReference type="InterPro" id="IPR000674">
    <property type="entry name" value="Ald_Oxase/Xan_DH_a/b"/>
</dbReference>
<sequence length="760" mass="80618">MSETLGQPGTTSTSILGNPVLRREDDALVRGQGEYVGNVPLEGALHAHFVRSTTAHGTIESIEVDDARSMPGVVAVYTAADLGLDDRPVTMGFYPSEMGRSFLARDRVRFVGEPIAVVVAESPYLAADAAEMIWADIEPLPPVLDLADALAGDTVLFPDLGHNVAFRNAVEDPIDFSGYEVVVTEDVANSRVAAVSIEPRVVAASIVDGRLTCWASSQGAHSFRQAVAEILGLEPEDMRVYVKDIGGGFGAKGVPSEEEVMVVYLARLLERPVRWTETRTENLTGYVHGRAQDQKVTIAGTRDGDIQAYRLELIQDSGAYPKYGAFLPEFTRQMASGVYDIGRVELEFASVVTTTAPICAYRGAGRPEATAAIERAVDLFAAEIGMDPAEVRRRNLPSPDVFPFTNGTGTVYDSGEYERALDVALEAADYAGLRAEQQRRRDAGDVRQLGIGVCTYVEITGFGGSEYGEVRLLPDGTVLAVTGSTPIGTGHLTTWAMIVADRMGVPIEAITVFHGDTDRVPSGQLTGGSRSVQIAGSSMGDAADKLIELAREAAADLLEAAPGDIVLDRERGAFHVAGSPTAARSWAEIAGDAGEPLVGLSDFAQAGATFPFGTHIAVAEVDTETGHATVERIIAVDDAGVIINPLLAAGQIHGGLAQGIAQALLEEFRYDEDGNPQTSNLADYTAISMMEVPMYERSFTETSTPRNPLGAKGIGEAGSIGSTPAVQSAVIDALAPFGIRHLDMPLTPERIWSALQSSVA</sequence>
<dbReference type="AlphaFoldDB" id="A0A381RKZ7"/>
<dbReference type="Pfam" id="PF02738">
    <property type="entry name" value="MoCoBD_1"/>
    <property type="match status" value="1"/>
</dbReference>
<dbReference type="PANTHER" id="PTHR11908">
    <property type="entry name" value="XANTHINE DEHYDROGENASE"/>
    <property type="match status" value="1"/>
</dbReference>
<dbReference type="SUPFAM" id="SSF54665">
    <property type="entry name" value="CO dehydrogenase molybdoprotein N-domain-like"/>
    <property type="match status" value="1"/>
</dbReference>
<reference evidence="4" key="1">
    <citation type="submission" date="2018-05" db="EMBL/GenBank/DDBJ databases">
        <authorList>
            <person name="Lanie J.A."/>
            <person name="Ng W.-L."/>
            <person name="Kazmierczak K.M."/>
            <person name="Andrzejewski T.M."/>
            <person name="Davidsen T.M."/>
            <person name="Wayne K.J."/>
            <person name="Tettelin H."/>
            <person name="Glass J.I."/>
            <person name="Rusch D."/>
            <person name="Podicherti R."/>
            <person name="Tsui H.-C.T."/>
            <person name="Winkler M.E."/>
        </authorList>
    </citation>
    <scope>NUCLEOTIDE SEQUENCE</scope>
</reference>
<evidence type="ECO:0000313" key="4">
    <source>
        <dbReference type="EMBL" id="SUZ92506.1"/>
    </source>
</evidence>
<dbReference type="GO" id="GO:0005506">
    <property type="term" value="F:iron ion binding"/>
    <property type="evidence" value="ECO:0007669"/>
    <property type="project" value="InterPro"/>
</dbReference>
<dbReference type="Gene3D" id="3.30.365.10">
    <property type="entry name" value="Aldehyde oxidase/xanthine dehydrogenase, molybdopterin binding domain"/>
    <property type="match status" value="4"/>
</dbReference>
<dbReference type="Pfam" id="PF01315">
    <property type="entry name" value="Ald_Xan_dh_C"/>
    <property type="match status" value="1"/>
</dbReference>
<protein>
    <recommendedName>
        <fullName evidence="3">Aldehyde oxidase/xanthine dehydrogenase a/b hammerhead domain-containing protein</fullName>
    </recommendedName>
</protein>
<keyword evidence="1" id="KW-0500">Molybdenum</keyword>
<accession>A0A381RKZ7</accession>
<dbReference type="SUPFAM" id="SSF56003">
    <property type="entry name" value="Molybdenum cofactor-binding domain"/>
    <property type="match status" value="1"/>
</dbReference>
<organism evidence="4">
    <name type="scientific">marine metagenome</name>
    <dbReference type="NCBI Taxonomy" id="408172"/>
    <lineage>
        <taxon>unclassified sequences</taxon>
        <taxon>metagenomes</taxon>
        <taxon>ecological metagenomes</taxon>
    </lineage>
</organism>
<dbReference type="Pfam" id="PF20256">
    <property type="entry name" value="MoCoBD_2"/>
    <property type="match status" value="1"/>
</dbReference>
<dbReference type="GO" id="GO:0016491">
    <property type="term" value="F:oxidoreductase activity"/>
    <property type="evidence" value="ECO:0007669"/>
    <property type="project" value="UniProtKB-KW"/>
</dbReference>
<dbReference type="InterPro" id="IPR036856">
    <property type="entry name" value="Ald_Oxase/Xan_DH_a/b_sf"/>
</dbReference>
<dbReference type="PANTHER" id="PTHR11908:SF132">
    <property type="entry name" value="ALDEHYDE OXIDASE 1-RELATED"/>
    <property type="match status" value="1"/>
</dbReference>
<evidence type="ECO:0000256" key="2">
    <source>
        <dbReference type="ARBA" id="ARBA00023002"/>
    </source>
</evidence>
<dbReference type="SMART" id="SM01008">
    <property type="entry name" value="Ald_Xan_dh_C"/>
    <property type="match status" value="1"/>
</dbReference>
<gene>
    <name evidence="4" type="ORF">METZ01_LOCUS45360</name>
</gene>
<dbReference type="InterPro" id="IPR046867">
    <property type="entry name" value="AldOxase/xan_DH_MoCoBD2"/>
</dbReference>
<feature type="domain" description="Aldehyde oxidase/xanthine dehydrogenase a/b hammerhead" evidence="3">
    <location>
        <begin position="30"/>
        <end position="141"/>
    </location>
</feature>
<evidence type="ECO:0000256" key="1">
    <source>
        <dbReference type="ARBA" id="ARBA00022505"/>
    </source>
</evidence>
<proteinExistence type="predicted"/>
<dbReference type="EMBL" id="UINC01002064">
    <property type="protein sequence ID" value="SUZ92506.1"/>
    <property type="molecule type" value="Genomic_DNA"/>
</dbReference>
<evidence type="ECO:0000259" key="3">
    <source>
        <dbReference type="SMART" id="SM01008"/>
    </source>
</evidence>
<name>A0A381RKZ7_9ZZZZ</name>
<dbReference type="InterPro" id="IPR008274">
    <property type="entry name" value="AldOxase/xan_DH_MoCoBD1"/>
</dbReference>
<keyword evidence="2" id="KW-0560">Oxidoreductase</keyword>
<dbReference type="InterPro" id="IPR016208">
    <property type="entry name" value="Ald_Oxase/xanthine_DH-like"/>
</dbReference>
<dbReference type="Gene3D" id="3.90.1170.50">
    <property type="entry name" value="Aldehyde oxidase/xanthine dehydrogenase, a/b hammerhead"/>
    <property type="match status" value="1"/>
</dbReference>